<dbReference type="GO" id="GO:0032993">
    <property type="term" value="C:protein-DNA complex"/>
    <property type="evidence" value="ECO:0007669"/>
    <property type="project" value="TreeGrafter"/>
</dbReference>
<keyword evidence="1 6" id="KW-0597">Phosphoprotein</keyword>
<evidence type="ECO:0000256" key="6">
    <source>
        <dbReference type="PROSITE-ProRule" id="PRU00169"/>
    </source>
</evidence>
<dbReference type="CDD" id="cd00383">
    <property type="entry name" value="trans_reg_C"/>
    <property type="match status" value="1"/>
</dbReference>
<dbReference type="Pfam" id="PF00486">
    <property type="entry name" value="Trans_reg_C"/>
    <property type="match status" value="1"/>
</dbReference>
<dbReference type="Gene3D" id="1.10.10.10">
    <property type="entry name" value="Winged helix-like DNA-binding domain superfamily/Winged helix DNA-binding domain"/>
    <property type="match status" value="1"/>
</dbReference>
<evidence type="ECO:0000313" key="11">
    <source>
        <dbReference type="EMBL" id="ODA33329.1"/>
    </source>
</evidence>
<evidence type="ECO:0000256" key="8">
    <source>
        <dbReference type="SAM" id="MobiDB-lite"/>
    </source>
</evidence>
<evidence type="ECO:0000259" key="9">
    <source>
        <dbReference type="PROSITE" id="PS50110"/>
    </source>
</evidence>
<comment type="caution">
    <text evidence="11">The sequence shown here is derived from an EMBL/GenBank/DDBJ whole genome shotgun (WGS) entry which is preliminary data.</text>
</comment>
<dbReference type="GO" id="GO:0000976">
    <property type="term" value="F:transcription cis-regulatory region binding"/>
    <property type="evidence" value="ECO:0007669"/>
    <property type="project" value="TreeGrafter"/>
</dbReference>
<dbReference type="PROSITE" id="PS51755">
    <property type="entry name" value="OMPR_PHOB"/>
    <property type="match status" value="1"/>
</dbReference>
<keyword evidence="5" id="KW-0804">Transcription</keyword>
<evidence type="ECO:0000256" key="4">
    <source>
        <dbReference type="ARBA" id="ARBA00023125"/>
    </source>
</evidence>
<feature type="compositionally biased region" description="Polar residues" evidence="8">
    <location>
        <begin position="141"/>
        <end position="150"/>
    </location>
</feature>
<dbReference type="PANTHER" id="PTHR48111">
    <property type="entry name" value="REGULATOR OF RPOS"/>
    <property type="match status" value="1"/>
</dbReference>
<name>A0A1C3EJC8_9PLAN</name>
<keyword evidence="2" id="KW-0902">Two-component regulatory system</keyword>
<sequence>MRILVVEDEEAIAEGLKFNFEQEGYEVVVATDGHEALAAVSQTDAEEFALIVLDLMLPGLSGYEVLRELRQKQVMTPVLVLSARTLSEDKILAFDLGGDQYMTKPFALREILSRVKSLIHRHQSIRLSTPAAPADPAPAAEQSSSTQGSSPGRFQFGRVIVNFQTFQVSVGERVHSLTTLELELLKYFIEHQGEVLSRTRILNHVWDEHAEVTTRTIDNFVLRLRKLIEPDPSKPVHILSVRGTGYRFLPFPSSQDVTDEEFAE</sequence>
<dbReference type="Gene3D" id="3.40.50.2300">
    <property type="match status" value="1"/>
</dbReference>
<dbReference type="SMART" id="SM00448">
    <property type="entry name" value="REC"/>
    <property type="match status" value="1"/>
</dbReference>
<evidence type="ECO:0000259" key="10">
    <source>
        <dbReference type="PROSITE" id="PS51755"/>
    </source>
</evidence>
<reference evidence="11 12" key="1">
    <citation type="submission" date="2016-05" db="EMBL/GenBank/DDBJ databases">
        <title>Genomic and physiological characterization of Planctopirus sp. isolated from fresh water lake.</title>
        <authorList>
            <person name="Subhash Y."/>
            <person name="Ramana C."/>
        </authorList>
    </citation>
    <scope>NUCLEOTIDE SEQUENCE [LARGE SCALE GENOMIC DNA]</scope>
    <source>
        <strain evidence="11 12">JC280</strain>
    </source>
</reference>
<keyword evidence="12" id="KW-1185">Reference proteome</keyword>
<protein>
    <submittedName>
        <fullName evidence="11">DNA-binding response regulator</fullName>
    </submittedName>
</protein>
<dbReference type="SMART" id="SM00862">
    <property type="entry name" value="Trans_reg_C"/>
    <property type="match status" value="1"/>
</dbReference>
<dbReference type="InterPro" id="IPR039420">
    <property type="entry name" value="WalR-like"/>
</dbReference>
<evidence type="ECO:0000256" key="5">
    <source>
        <dbReference type="ARBA" id="ARBA00023163"/>
    </source>
</evidence>
<feature type="domain" description="OmpR/PhoB-type" evidence="10">
    <location>
        <begin position="151"/>
        <end position="250"/>
    </location>
</feature>
<dbReference type="GO" id="GO:0005829">
    <property type="term" value="C:cytosol"/>
    <property type="evidence" value="ECO:0007669"/>
    <property type="project" value="TreeGrafter"/>
</dbReference>
<dbReference type="InterPro" id="IPR036388">
    <property type="entry name" value="WH-like_DNA-bd_sf"/>
</dbReference>
<feature type="DNA-binding region" description="OmpR/PhoB-type" evidence="7">
    <location>
        <begin position="151"/>
        <end position="250"/>
    </location>
</feature>
<evidence type="ECO:0000256" key="2">
    <source>
        <dbReference type="ARBA" id="ARBA00023012"/>
    </source>
</evidence>
<dbReference type="InterPro" id="IPR001789">
    <property type="entry name" value="Sig_transdc_resp-reg_receiver"/>
</dbReference>
<keyword evidence="3" id="KW-0805">Transcription regulation</keyword>
<gene>
    <name evidence="11" type="ORF">A6X21_18665</name>
</gene>
<dbReference type="FunFam" id="3.40.50.2300:FF:000001">
    <property type="entry name" value="DNA-binding response regulator PhoB"/>
    <property type="match status" value="1"/>
</dbReference>
<dbReference type="SUPFAM" id="SSF52172">
    <property type="entry name" value="CheY-like"/>
    <property type="match status" value="1"/>
</dbReference>
<feature type="region of interest" description="Disordered" evidence="8">
    <location>
        <begin position="128"/>
        <end position="150"/>
    </location>
</feature>
<proteinExistence type="predicted"/>
<dbReference type="RefSeq" id="WP_068846886.1">
    <property type="nucleotide sequence ID" value="NZ_LYDR01000055.1"/>
</dbReference>
<dbReference type="InterPro" id="IPR011006">
    <property type="entry name" value="CheY-like_superfamily"/>
</dbReference>
<dbReference type="AlphaFoldDB" id="A0A1C3EJC8"/>
<accession>A0A1C3EJC8</accession>
<dbReference type="EMBL" id="LYDR01000055">
    <property type="protein sequence ID" value="ODA33329.1"/>
    <property type="molecule type" value="Genomic_DNA"/>
</dbReference>
<dbReference type="InterPro" id="IPR016032">
    <property type="entry name" value="Sig_transdc_resp-reg_C-effctor"/>
</dbReference>
<evidence type="ECO:0000256" key="3">
    <source>
        <dbReference type="ARBA" id="ARBA00023015"/>
    </source>
</evidence>
<feature type="modified residue" description="4-aspartylphosphate" evidence="6">
    <location>
        <position position="54"/>
    </location>
</feature>
<dbReference type="InterPro" id="IPR001867">
    <property type="entry name" value="OmpR/PhoB-type_DNA-bd"/>
</dbReference>
<dbReference type="Pfam" id="PF00072">
    <property type="entry name" value="Response_reg"/>
    <property type="match status" value="1"/>
</dbReference>
<evidence type="ECO:0000256" key="7">
    <source>
        <dbReference type="PROSITE-ProRule" id="PRU01091"/>
    </source>
</evidence>
<evidence type="ECO:0000256" key="1">
    <source>
        <dbReference type="ARBA" id="ARBA00022553"/>
    </source>
</evidence>
<dbReference type="SUPFAM" id="SSF46894">
    <property type="entry name" value="C-terminal effector domain of the bipartite response regulators"/>
    <property type="match status" value="1"/>
</dbReference>
<dbReference type="PROSITE" id="PS50110">
    <property type="entry name" value="RESPONSE_REGULATORY"/>
    <property type="match status" value="1"/>
</dbReference>
<dbReference type="PANTHER" id="PTHR48111:SF21">
    <property type="entry name" value="DNA-BINDING DUAL MASTER TRANSCRIPTIONAL REGULATOR RPAA"/>
    <property type="match status" value="1"/>
</dbReference>
<dbReference type="STRING" id="1841610.A6X21_18665"/>
<keyword evidence="4 7" id="KW-0238">DNA-binding</keyword>
<organism evidence="11 12">
    <name type="scientific">Planctopirus hydrillae</name>
    <dbReference type="NCBI Taxonomy" id="1841610"/>
    <lineage>
        <taxon>Bacteria</taxon>
        <taxon>Pseudomonadati</taxon>
        <taxon>Planctomycetota</taxon>
        <taxon>Planctomycetia</taxon>
        <taxon>Planctomycetales</taxon>
        <taxon>Planctomycetaceae</taxon>
        <taxon>Planctopirus</taxon>
    </lineage>
</organism>
<dbReference type="GO" id="GO:0006355">
    <property type="term" value="P:regulation of DNA-templated transcription"/>
    <property type="evidence" value="ECO:0007669"/>
    <property type="project" value="InterPro"/>
</dbReference>
<feature type="domain" description="Response regulatory" evidence="9">
    <location>
        <begin position="2"/>
        <end position="119"/>
    </location>
</feature>
<dbReference type="GO" id="GO:0000156">
    <property type="term" value="F:phosphorelay response regulator activity"/>
    <property type="evidence" value="ECO:0007669"/>
    <property type="project" value="TreeGrafter"/>
</dbReference>
<feature type="compositionally biased region" description="Low complexity" evidence="8">
    <location>
        <begin position="130"/>
        <end position="140"/>
    </location>
</feature>
<dbReference type="OrthoDB" id="272875at2"/>
<dbReference type="CDD" id="cd17574">
    <property type="entry name" value="REC_OmpR"/>
    <property type="match status" value="1"/>
</dbReference>
<evidence type="ECO:0000313" key="12">
    <source>
        <dbReference type="Proteomes" id="UP000094828"/>
    </source>
</evidence>
<dbReference type="Proteomes" id="UP000094828">
    <property type="component" value="Unassembled WGS sequence"/>
</dbReference>